<proteinExistence type="predicted"/>
<evidence type="ECO:0000313" key="3">
    <source>
        <dbReference type="Proteomes" id="UP000324705"/>
    </source>
</evidence>
<gene>
    <name evidence="2" type="ORF">TRITD_5Bv1G231030</name>
</gene>
<feature type="region of interest" description="Disordered" evidence="1">
    <location>
        <begin position="86"/>
        <end position="109"/>
    </location>
</feature>
<reference evidence="2 3" key="1">
    <citation type="submission" date="2017-09" db="EMBL/GenBank/DDBJ databases">
        <authorList>
            <consortium name="International Durum Wheat Genome Sequencing Consortium (IDWGSC)"/>
            <person name="Milanesi L."/>
        </authorList>
    </citation>
    <scope>NUCLEOTIDE SEQUENCE [LARGE SCALE GENOMIC DNA]</scope>
    <source>
        <strain evidence="3">cv. Svevo</strain>
    </source>
</reference>
<organism evidence="2 3">
    <name type="scientific">Triticum turgidum subsp. durum</name>
    <name type="common">Durum wheat</name>
    <name type="synonym">Triticum durum</name>
    <dbReference type="NCBI Taxonomy" id="4567"/>
    <lineage>
        <taxon>Eukaryota</taxon>
        <taxon>Viridiplantae</taxon>
        <taxon>Streptophyta</taxon>
        <taxon>Embryophyta</taxon>
        <taxon>Tracheophyta</taxon>
        <taxon>Spermatophyta</taxon>
        <taxon>Magnoliopsida</taxon>
        <taxon>Liliopsida</taxon>
        <taxon>Poales</taxon>
        <taxon>Poaceae</taxon>
        <taxon>BOP clade</taxon>
        <taxon>Pooideae</taxon>
        <taxon>Triticodae</taxon>
        <taxon>Triticeae</taxon>
        <taxon>Triticinae</taxon>
        <taxon>Triticum</taxon>
    </lineage>
</organism>
<feature type="compositionally biased region" description="Basic and acidic residues" evidence="1">
    <location>
        <begin position="86"/>
        <end position="100"/>
    </location>
</feature>
<name>A0A9R0XLG7_TRITD</name>
<evidence type="ECO:0000256" key="1">
    <source>
        <dbReference type="SAM" id="MobiDB-lite"/>
    </source>
</evidence>
<dbReference type="Gramene" id="TRITD5Bv1G231030.1">
    <property type="protein sequence ID" value="TRITD5Bv1G231030.1"/>
    <property type="gene ID" value="TRITD5Bv1G231030"/>
</dbReference>
<sequence>MATLRSALRHLAPAAHFLSKGGGRGSSGPSFTAFRRKHSTGGGVFYSTILWDEPFNLKTPVTWFAIIATAIGATYRIKVQMIDHEKQKAGGHAEGKKKITSEASVPSSF</sequence>
<protein>
    <submittedName>
        <fullName evidence="2">Uncharacterized protein</fullName>
    </submittedName>
</protein>
<dbReference type="Proteomes" id="UP000324705">
    <property type="component" value="Chromosome 5B"/>
</dbReference>
<dbReference type="EMBL" id="LT934120">
    <property type="protein sequence ID" value="VAI39012.1"/>
    <property type="molecule type" value="Genomic_DNA"/>
</dbReference>
<dbReference type="AlphaFoldDB" id="A0A9R0XLG7"/>
<keyword evidence="3" id="KW-1185">Reference proteome</keyword>
<evidence type="ECO:0000313" key="2">
    <source>
        <dbReference type="EMBL" id="VAI39012.1"/>
    </source>
</evidence>
<accession>A0A9R0XLG7</accession>